<gene>
    <name evidence="2" type="ORF">D8674_008741</name>
</gene>
<reference evidence="3" key="2">
    <citation type="submission" date="2019-10" db="EMBL/GenBank/DDBJ databases">
        <title>A de novo genome assembly of a pear dwarfing rootstock.</title>
        <authorList>
            <person name="Wang F."/>
            <person name="Wang J."/>
            <person name="Li S."/>
            <person name="Zhang Y."/>
            <person name="Fang M."/>
            <person name="Ma L."/>
            <person name="Zhao Y."/>
            <person name="Jiang S."/>
        </authorList>
    </citation>
    <scope>NUCLEOTIDE SEQUENCE [LARGE SCALE GENOMIC DNA]</scope>
</reference>
<feature type="region of interest" description="Disordered" evidence="1">
    <location>
        <begin position="61"/>
        <end position="108"/>
    </location>
</feature>
<reference evidence="2 3" key="1">
    <citation type="submission" date="2019-09" db="EMBL/GenBank/DDBJ databases">
        <authorList>
            <person name="Ou C."/>
        </authorList>
    </citation>
    <scope>NUCLEOTIDE SEQUENCE [LARGE SCALE GENOMIC DNA]</scope>
    <source>
        <strain evidence="2">S2</strain>
        <tissue evidence="2">Leaf</tissue>
    </source>
</reference>
<dbReference type="Proteomes" id="UP000327157">
    <property type="component" value="Chromosome 12"/>
</dbReference>
<evidence type="ECO:0000313" key="3">
    <source>
        <dbReference type="Proteomes" id="UP000327157"/>
    </source>
</evidence>
<proteinExistence type="predicted"/>
<comment type="caution">
    <text evidence="2">The sequence shown here is derived from an EMBL/GenBank/DDBJ whole genome shotgun (WGS) entry which is preliminary data.</text>
</comment>
<dbReference type="AlphaFoldDB" id="A0A5N5HYF9"/>
<accession>A0A5N5HYF9</accession>
<keyword evidence="3" id="KW-1185">Reference proteome</keyword>
<name>A0A5N5HYF9_9ROSA</name>
<dbReference type="EMBL" id="SMOL01000143">
    <property type="protein sequence ID" value="KAB2631222.1"/>
    <property type="molecule type" value="Genomic_DNA"/>
</dbReference>
<dbReference type="OrthoDB" id="1144283at2759"/>
<sequence>MTKKKDTKQLTYACSGTIGYLSKPKLNKSREFSSHYTENYNAEQLVDKSTGQLSYKQETQVKFKESINPNKIGSSSSKSNYNNNKNHNPFWKLVRTMSTTEKFPKKRN</sequence>
<feature type="compositionally biased region" description="Low complexity" evidence="1">
    <location>
        <begin position="66"/>
        <end position="88"/>
    </location>
</feature>
<reference evidence="2 3" key="3">
    <citation type="submission" date="2019-11" db="EMBL/GenBank/DDBJ databases">
        <title>A de novo genome assembly of a pear dwarfing rootstock.</title>
        <authorList>
            <person name="Wang F."/>
            <person name="Wang J."/>
            <person name="Li S."/>
            <person name="Zhang Y."/>
            <person name="Fang M."/>
            <person name="Ma L."/>
            <person name="Zhao Y."/>
            <person name="Jiang S."/>
        </authorList>
    </citation>
    <scope>NUCLEOTIDE SEQUENCE [LARGE SCALE GENOMIC DNA]</scope>
    <source>
        <strain evidence="2">S2</strain>
        <tissue evidence="2">Leaf</tissue>
    </source>
</reference>
<protein>
    <submittedName>
        <fullName evidence="2">Uncharacterized protein</fullName>
    </submittedName>
</protein>
<evidence type="ECO:0000313" key="2">
    <source>
        <dbReference type="EMBL" id="KAB2631222.1"/>
    </source>
</evidence>
<evidence type="ECO:0000256" key="1">
    <source>
        <dbReference type="SAM" id="MobiDB-lite"/>
    </source>
</evidence>
<organism evidence="2 3">
    <name type="scientific">Pyrus ussuriensis x Pyrus communis</name>
    <dbReference type="NCBI Taxonomy" id="2448454"/>
    <lineage>
        <taxon>Eukaryota</taxon>
        <taxon>Viridiplantae</taxon>
        <taxon>Streptophyta</taxon>
        <taxon>Embryophyta</taxon>
        <taxon>Tracheophyta</taxon>
        <taxon>Spermatophyta</taxon>
        <taxon>Magnoliopsida</taxon>
        <taxon>eudicotyledons</taxon>
        <taxon>Gunneridae</taxon>
        <taxon>Pentapetalae</taxon>
        <taxon>rosids</taxon>
        <taxon>fabids</taxon>
        <taxon>Rosales</taxon>
        <taxon>Rosaceae</taxon>
        <taxon>Amygdaloideae</taxon>
        <taxon>Maleae</taxon>
        <taxon>Pyrus</taxon>
    </lineage>
</organism>